<feature type="region of interest" description="Disordered" evidence="3">
    <location>
        <begin position="109"/>
        <end position="166"/>
    </location>
</feature>
<dbReference type="Gene3D" id="1.10.10.10">
    <property type="entry name" value="Winged helix-like DNA-binding domain superfamily/Winged helix DNA-binding domain"/>
    <property type="match status" value="1"/>
</dbReference>
<dbReference type="EMBL" id="CP104562">
    <property type="protein sequence ID" value="UXH79603.1"/>
    <property type="molecule type" value="Genomic_DNA"/>
</dbReference>
<dbReference type="RefSeq" id="WP_261759423.1">
    <property type="nucleotide sequence ID" value="NZ_CP104562.2"/>
</dbReference>
<dbReference type="SMART" id="SM00862">
    <property type="entry name" value="Trans_reg_C"/>
    <property type="match status" value="1"/>
</dbReference>
<feature type="domain" description="OmpR/PhoB-type" evidence="4">
    <location>
        <begin position="1"/>
        <end position="98"/>
    </location>
</feature>
<feature type="compositionally biased region" description="Low complexity" evidence="3">
    <location>
        <begin position="127"/>
        <end position="138"/>
    </location>
</feature>
<evidence type="ECO:0000256" key="1">
    <source>
        <dbReference type="ARBA" id="ARBA00023125"/>
    </source>
</evidence>
<dbReference type="SUPFAM" id="SSF52540">
    <property type="entry name" value="P-loop containing nucleoside triphosphate hydrolases"/>
    <property type="match status" value="1"/>
</dbReference>
<dbReference type="InterPro" id="IPR036388">
    <property type="entry name" value="WH-like_DNA-bd_sf"/>
</dbReference>
<keyword evidence="1 2" id="KW-0238">DNA-binding</keyword>
<evidence type="ECO:0000256" key="3">
    <source>
        <dbReference type="SAM" id="MobiDB-lite"/>
    </source>
</evidence>
<evidence type="ECO:0000259" key="4">
    <source>
        <dbReference type="PROSITE" id="PS51755"/>
    </source>
</evidence>
<evidence type="ECO:0000313" key="5">
    <source>
        <dbReference type="EMBL" id="UXH79603.1"/>
    </source>
</evidence>
<dbReference type="PROSITE" id="PS51755">
    <property type="entry name" value="OMPR_PHOB"/>
    <property type="match status" value="1"/>
</dbReference>
<evidence type="ECO:0000313" key="6">
    <source>
        <dbReference type="Proteomes" id="UP001064933"/>
    </source>
</evidence>
<reference evidence="5" key="1">
    <citation type="submission" date="2022-10" db="EMBL/GenBank/DDBJ databases">
        <title>Characterization and whole genome sequencing of a new Roseateles species, isolated from fresh water.</title>
        <authorList>
            <person name="Guliayeva D.Y."/>
            <person name="Akhremchuk A.E."/>
            <person name="Sikolenko M.A."/>
            <person name="Valentovich L.N."/>
            <person name="Sidarenka A.V."/>
        </authorList>
    </citation>
    <scope>NUCLEOTIDE SEQUENCE</scope>
    <source>
        <strain evidence="5">BIM B-1768</strain>
    </source>
</reference>
<dbReference type="Gene3D" id="3.40.50.300">
    <property type="entry name" value="P-loop containing nucleotide triphosphate hydrolases"/>
    <property type="match status" value="1"/>
</dbReference>
<proteinExistence type="predicted"/>
<dbReference type="CDD" id="cd00383">
    <property type="entry name" value="trans_reg_C"/>
    <property type="match status" value="1"/>
</dbReference>
<dbReference type="InterPro" id="IPR001867">
    <property type="entry name" value="OmpR/PhoB-type_DNA-bd"/>
</dbReference>
<protein>
    <submittedName>
        <fullName evidence="5">Helix-turn-helix transcriptional regulator</fullName>
    </submittedName>
</protein>
<dbReference type="InterPro" id="IPR016032">
    <property type="entry name" value="Sig_transdc_resp-reg_C-effctor"/>
</dbReference>
<dbReference type="InterPro" id="IPR027417">
    <property type="entry name" value="P-loop_NTPase"/>
</dbReference>
<accession>A0ABY6B2I5</accession>
<organism evidence="5 6">
    <name type="scientific">Roseateles amylovorans</name>
    <dbReference type="NCBI Taxonomy" id="2978473"/>
    <lineage>
        <taxon>Bacteria</taxon>
        <taxon>Pseudomonadati</taxon>
        <taxon>Pseudomonadota</taxon>
        <taxon>Betaproteobacteria</taxon>
        <taxon>Burkholderiales</taxon>
        <taxon>Sphaerotilaceae</taxon>
        <taxon>Roseateles</taxon>
    </lineage>
</organism>
<keyword evidence="6" id="KW-1185">Reference proteome</keyword>
<dbReference type="PRINTS" id="PR00364">
    <property type="entry name" value="DISEASERSIST"/>
</dbReference>
<dbReference type="Proteomes" id="UP001064933">
    <property type="component" value="Chromosome"/>
</dbReference>
<feature type="region of interest" description="Disordered" evidence="3">
    <location>
        <begin position="535"/>
        <end position="556"/>
    </location>
</feature>
<gene>
    <name evidence="5" type="ORF">N4261_06710</name>
</gene>
<sequence>MSCHRFGPFTLLVPRRQLFEGQREIKLGARALDLLVALVERAGAVVSKQDLMAQVWPHEVVEDNTLRVHMAALRKALGSGDGTRYITNIAGRGYSFVAPSIAMAPPPLEVRPTSATLQSGAPDRDASLAAPPRPAALARRTDAARHAALSVPTRNEPSASPDAVPRALLNPTPVAVHRRIPRLDCGLLGREETLDALDRHLARYGFVTLVGPGGIGKTSVAIAVARQVGDRYAQGVWFVDLSMLPATACRVDVALSIAKVIGVETAVEGLFDRIGSRLTGGRQLLILDNCEHVVKAAAALVETLLAPTPGLHLLLTSREPLRVVGEQVHLLPCLPMPDASVSSMTEALHYPAIELFLQRARAADQDFEPTDSDAVWITHICQGLDGVPLAIEHAAAMVRTFGLKALASSLDDRFLLLCGAHRHAISRHQNLEALLRWGYDLLDEREQQLLRWLSVFRGAMPLSDILTFASPELMARHELLAAVHGLVMKSWLFPCPGQDLPTYRLHAVARSFAQQQLMAAGEQIQVGFRHRDLLASRGQPARPPRPWTPPSSWVSG</sequence>
<dbReference type="PANTHER" id="PTHR47691:SF3">
    <property type="entry name" value="HTH-TYPE TRANSCRIPTIONAL REGULATOR RV0890C-RELATED"/>
    <property type="match status" value="1"/>
</dbReference>
<name>A0ABY6B2I5_9BURK</name>
<feature type="DNA-binding region" description="OmpR/PhoB-type" evidence="2">
    <location>
        <begin position="1"/>
        <end position="98"/>
    </location>
</feature>
<evidence type="ECO:0000256" key="2">
    <source>
        <dbReference type="PROSITE-ProRule" id="PRU01091"/>
    </source>
</evidence>
<dbReference type="Pfam" id="PF00486">
    <property type="entry name" value="Trans_reg_C"/>
    <property type="match status" value="1"/>
</dbReference>
<dbReference type="SUPFAM" id="SSF46894">
    <property type="entry name" value="C-terminal effector domain of the bipartite response regulators"/>
    <property type="match status" value="1"/>
</dbReference>
<dbReference type="PANTHER" id="PTHR47691">
    <property type="entry name" value="REGULATOR-RELATED"/>
    <property type="match status" value="1"/>
</dbReference>